<keyword evidence="2" id="KW-1185">Reference proteome</keyword>
<evidence type="ECO:0000313" key="2">
    <source>
        <dbReference type="Proteomes" id="UP000031631"/>
    </source>
</evidence>
<accession>A0A7U6GHY7</accession>
<sequence length="716" mass="82007">MLSPVRKRELHAAIGRHFQAWMQGLWPAFTEQMDDEFFRLAEQSVNDMVQRGYIDAIRELRQGKKRLYRECQQECARASQLFFLDFRAYQQNFLRPHVHIDANQGSLELIDEEVLEEDLAAMRVVHHADSQHLSRLKLIASLCASAIGSSTLKYADVPLSPRIMTAVLEHSLTSWQAGLPSKLVFYKIFGKTFLRHLDELYPQVIQELEKAGLTPRENTVIRRKDIPRPAPSSVGRASALEESTLFGVVAMVRQLEQEQREQLGLFSQDIGPDGENLPVAPLQLISSVLEDLQKEVLQSPRPQDMRQARVIHNAFRGRLVTELEKSVQGKRMRLQRLDQHIIDVVSMLFEYILDDPVIPAQMKVLLIRLQMPVLRVAVEDKTFLTDRNHPVRDLLNTLAAAASRWTDEGDYSDNSIYGRVDWAVQRILSSPDQGLDLWEEVNRSFSDFMLHEERGAVVAEERLSQVAKGRERLSLARRTVDEVLEELLPKSIPAPVYQIIDEVWRDVMTLALLREGEKSKQWKQAVDVVKRLLDSVVPKADPEERRRYVAMVPKLYADLRRGFASIAYDSTRTALLFKQLQHCHVTSLRGLQPATMNYQPDKQYNLDEDAIERILDDDCIQAVNDLKEGQWVSWTNGDGRQLRGKFSWRSDIADLLMFVDLRGRKLAEMSSSELADLLRTGRASILAEISQPFMDRALASIQAILTRQLPPQVMHA</sequence>
<dbReference type="RefSeq" id="WP_082030599.1">
    <property type="nucleotide sequence ID" value="NZ_AP012273.1"/>
</dbReference>
<gene>
    <name evidence="1" type="ORF">TBH_C1035</name>
</gene>
<dbReference type="KEGG" id="tbn:TBH_C1035"/>
<name>A0A7U6GHY7_9GAMM</name>
<dbReference type="Proteomes" id="UP000031631">
    <property type="component" value="Chromosome"/>
</dbReference>
<proteinExistence type="predicted"/>
<dbReference type="EMBL" id="AP012273">
    <property type="protein sequence ID" value="BAO43965.1"/>
    <property type="molecule type" value="Genomic_DNA"/>
</dbReference>
<organism evidence="1 2">
    <name type="scientific">Thiolapillus brandeum</name>
    <dbReference type="NCBI Taxonomy" id="1076588"/>
    <lineage>
        <taxon>Bacteria</taxon>
        <taxon>Pseudomonadati</taxon>
        <taxon>Pseudomonadota</taxon>
        <taxon>Gammaproteobacteria</taxon>
        <taxon>Chromatiales</taxon>
        <taxon>Sedimenticolaceae</taxon>
        <taxon>Thiolapillus</taxon>
    </lineage>
</organism>
<dbReference type="AlphaFoldDB" id="A0A7U6GHY7"/>
<dbReference type="OrthoDB" id="6188167at2"/>
<dbReference type="Pfam" id="PF07793">
    <property type="entry name" value="DUF1631"/>
    <property type="match status" value="1"/>
</dbReference>
<dbReference type="InterPro" id="IPR012434">
    <property type="entry name" value="DUF1631"/>
</dbReference>
<evidence type="ECO:0008006" key="3">
    <source>
        <dbReference type="Google" id="ProtNLM"/>
    </source>
</evidence>
<reference evidence="1 2" key="1">
    <citation type="journal article" date="2014" name="PLoS ONE">
        <title>Physiological and genomic features of a novel sulfur-oxidizing gammaproteobacterium belonging to a previously uncultivated symbiotic lineage isolated from a hydrothermal vent.</title>
        <authorList>
            <person name="Nunoura T."/>
            <person name="Takaki Y."/>
            <person name="Kazama H."/>
            <person name="Kakuta J."/>
            <person name="Shimamura S."/>
            <person name="Makita H."/>
            <person name="Hirai M."/>
            <person name="Miyazaki M."/>
            <person name="Takai K."/>
        </authorList>
    </citation>
    <scope>NUCLEOTIDE SEQUENCE [LARGE SCALE GENOMIC DNA]</scope>
    <source>
        <strain evidence="1 2">Hiromi1</strain>
    </source>
</reference>
<protein>
    <recommendedName>
        <fullName evidence="3">DUF1631 domain-containing protein</fullName>
    </recommendedName>
</protein>
<evidence type="ECO:0000313" key="1">
    <source>
        <dbReference type="EMBL" id="BAO43965.1"/>
    </source>
</evidence>